<keyword evidence="2" id="KW-1185">Reference proteome</keyword>
<protein>
    <submittedName>
        <fullName evidence="1">Uncharacterized protein</fullName>
    </submittedName>
</protein>
<dbReference type="AlphaFoldDB" id="Q1LK91"/>
<sequence>MPSESNLAYARRLPQATSTVLRMRFEAELMGQLRAVQNNPALTVKRGRKPSTSVLVRRAVQRYAADISTMDEAELTAEVLAIHRLI</sequence>
<evidence type="ECO:0000313" key="1">
    <source>
        <dbReference type="EMBL" id="ABF09435.1"/>
    </source>
</evidence>
<evidence type="ECO:0000313" key="2">
    <source>
        <dbReference type="Proteomes" id="UP000002429"/>
    </source>
</evidence>
<dbReference type="HOGENOM" id="CLU_2495632_0_0_4"/>
<dbReference type="Proteomes" id="UP000002429">
    <property type="component" value="Chromosome"/>
</dbReference>
<dbReference type="KEGG" id="rme:Rmet_2558"/>
<reference evidence="2" key="1">
    <citation type="journal article" date="2010" name="PLoS ONE">
        <title>The complete genome sequence of Cupriavidus metallidurans strain CH34, a master survivalist in harsh and anthropogenic environments.</title>
        <authorList>
            <person name="Janssen P.J."/>
            <person name="Van Houdt R."/>
            <person name="Moors H."/>
            <person name="Monsieurs P."/>
            <person name="Morin N."/>
            <person name="Michaux A."/>
            <person name="Benotmane M.A."/>
            <person name="Leys N."/>
            <person name="Vallaeys T."/>
            <person name="Lapidus A."/>
            <person name="Monchy S."/>
            <person name="Medigue C."/>
            <person name="Taghavi S."/>
            <person name="McCorkle S."/>
            <person name="Dunn J."/>
            <person name="van der Lelie D."/>
            <person name="Mergeay M."/>
        </authorList>
    </citation>
    <scope>NUCLEOTIDE SEQUENCE [LARGE SCALE GENOMIC DNA]</scope>
    <source>
        <strain evidence="2">ATCC 43123 / DSM 2839 / NBRC 102507 / CH34</strain>
    </source>
</reference>
<gene>
    <name evidence="1" type="ordered locus">Rmet_2558</name>
</gene>
<accession>Q1LK91</accession>
<dbReference type="EMBL" id="CP000352">
    <property type="protein sequence ID" value="ABF09435.1"/>
    <property type="molecule type" value="Genomic_DNA"/>
</dbReference>
<organism evidence="1 2">
    <name type="scientific">Cupriavidus metallidurans (strain ATCC 43123 / DSM 2839 / NBRC 102507 / CH34)</name>
    <name type="common">Ralstonia metallidurans</name>
    <dbReference type="NCBI Taxonomy" id="266264"/>
    <lineage>
        <taxon>Bacteria</taxon>
        <taxon>Pseudomonadati</taxon>
        <taxon>Pseudomonadota</taxon>
        <taxon>Betaproteobacteria</taxon>
        <taxon>Burkholderiales</taxon>
        <taxon>Burkholderiaceae</taxon>
        <taxon>Cupriavidus</taxon>
    </lineage>
</organism>
<proteinExistence type="predicted"/>
<name>Q1LK91_CUPMC</name>
<dbReference type="STRING" id="266264.Rmet_2558"/>